<organism evidence="2 3">
    <name type="scientific">Budvicia aquatica</name>
    <dbReference type="NCBI Taxonomy" id="82979"/>
    <lineage>
        <taxon>Bacteria</taxon>
        <taxon>Pseudomonadati</taxon>
        <taxon>Pseudomonadota</taxon>
        <taxon>Gammaproteobacteria</taxon>
        <taxon>Enterobacterales</taxon>
        <taxon>Budviciaceae</taxon>
        <taxon>Budvicia</taxon>
    </lineage>
</organism>
<evidence type="ECO:0000256" key="1">
    <source>
        <dbReference type="SAM" id="SignalP"/>
    </source>
</evidence>
<accession>A0A484ZCN3</accession>
<proteinExistence type="predicted"/>
<feature type="signal peptide" evidence="1">
    <location>
        <begin position="1"/>
        <end position="28"/>
    </location>
</feature>
<name>A0A484ZCN3_9GAMM</name>
<feature type="chain" id="PRO_5019747257" evidence="1">
    <location>
        <begin position="29"/>
        <end position="55"/>
    </location>
</feature>
<keyword evidence="1" id="KW-0732">Signal</keyword>
<dbReference type="Proteomes" id="UP000373449">
    <property type="component" value="Unassembled WGS sequence"/>
</dbReference>
<gene>
    <name evidence="2" type="ORF">NCTC12282_01041</name>
</gene>
<sequence length="55" mass="5842">MKKSNTFTLKKLVLALALAGYTMSSAYAVMTPPDWHHSGYGTGTECGIKQCTACG</sequence>
<dbReference type="EMBL" id="CAADJA010000002">
    <property type="protein sequence ID" value="VFS46150.1"/>
    <property type="molecule type" value="Genomic_DNA"/>
</dbReference>
<evidence type="ECO:0000313" key="2">
    <source>
        <dbReference type="EMBL" id="VFS46150.1"/>
    </source>
</evidence>
<reference evidence="2 3" key="1">
    <citation type="submission" date="2019-03" db="EMBL/GenBank/DDBJ databases">
        <authorList>
            <consortium name="Pathogen Informatics"/>
        </authorList>
    </citation>
    <scope>NUCLEOTIDE SEQUENCE [LARGE SCALE GENOMIC DNA]</scope>
    <source>
        <strain evidence="2 3">NCTC12282</strain>
    </source>
</reference>
<protein>
    <submittedName>
        <fullName evidence="2">Uncharacterized protein</fullName>
    </submittedName>
</protein>
<evidence type="ECO:0000313" key="3">
    <source>
        <dbReference type="Proteomes" id="UP000373449"/>
    </source>
</evidence>
<dbReference type="AlphaFoldDB" id="A0A484ZCN3"/>